<evidence type="ECO:0000256" key="2">
    <source>
        <dbReference type="ARBA" id="ARBA00016279"/>
    </source>
</evidence>
<evidence type="ECO:0000256" key="4">
    <source>
        <dbReference type="ARBA" id="ARBA00022741"/>
    </source>
</evidence>
<dbReference type="AlphaFoldDB" id="H9B9R5"/>
<evidence type="ECO:0000256" key="6">
    <source>
        <dbReference type="ARBA" id="ARBA00022833"/>
    </source>
</evidence>
<dbReference type="GO" id="GO:0071566">
    <property type="term" value="F:UFM1 activating enzyme activity"/>
    <property type="evidence" value="ECO:0007669"/>
    <property type="project" value="TreeGrafter"/>
</dbReference>
<dbReference type="InterPro" id="IPR000594">
    <property type="entry name" value="ThiF_NAD_FAD-bd"/>
</dbReference>
<dbReference type="GO" id="GO:0071569">
    <property type="term" value="P:protein ufmylation"/>
    <property type="evidence" value="ECO:0007669"/>
    <property type="project" value="TreeGrafter"/>
</dbReference>
<dbReference type="CDD" id="cd00757">
    <property type="entry name" value="ThiF_MoeB_HesA_family"/>
    <property type="match status" value="1"/>
</dbReference>
<dbReference type="InterPro" id="IPR035985">
    <property type="entry name" value="Ubiquitin-activating_enz"/>
</dbReference>
<keyword evidence="7" id="KW-0067">ATP-binding</keyword>
<protein>
    <recommendedName>
        <fullName evidence="2">Ubiquitin-like modifier-activating enzyme 5</fullName>
    </recommendedName>
</protein>
<dbReference type="EMBL" id="JN987502">
    <property type="protein sequence ID" value="AET50725.1"/>
    <property type="molecule type" value="mRNA"/>
</dbReference>
<dbReference type="GO" id="GO:0005829">
    <property type="term" value="C:cytosol"/>
    <property type="evidence" value="ECO:0007669"/>
    <property type="project" value="TreeGrafter"/>
</dbReference>
<dbReference type="PANTHER" id="PTHR10953">
    <property type="entry name" value="UBIQUITIN-ACTIVATING ENZYME E1"/>
    <property type="match status" value="1"/>
</dbReference>
<organism evidence="10">
    <name type="scientific">Eimeria tenella</name>
    <name type="common">Coccidian parasite</name>
    <dbReference type="NCBI Taxonomy" id="5802"/>
    <lineage>
        <taxon>Eukaryota</taxon>
        <taxon>Sar</taxon>
        <taxon>Alveolata</taxon>
        <taxon>Apicomplexa</taxon>
        <taxon>Conoidasida</taxon>
        <taxon>Coccidia</taxon>
        <taxon>Eucoccidiorida</taxon>
        <taxon>Eimeriorina</taxon>
        <taxon>Eimeriidae</taxon>
        <taxon>Eimeria</taxon>
    </lineage>
</organism>
<proteinExistence type="evidence at transcript level"/>
<dbReference type="VEuPathDB" id="ToxoDB:ETH2_1334600"/>
<evidence type="ECO:0000259" key="9">
    <source>
        <dbReference type="Pfam" id="PF00899"/>
    </source>
</evidence>
<keyword evidence="5" id="KW-0833">Ubl conjugation pathway</keyword>
<name>H9B9R5_EIMTE</name>
<dbReference type="InterPro" id="IPR045886">
    <property type="entry name" value="ThiF/MoeB/HesA"/>
</dbReference>
<dbReference type="GO" id="GO:0005524">
    <property type="term" value="F:ATP binding"/>
    <property type="evidence" value="ECO:0007669"/>
    <property type="project" value="UniProtKB-KW"/>
</dbReference>
<sequence length="388" mass="42533">MRKDAESQTEGGLRPKVLSMSAEVRADNPYSRLMALQRMGVVRDYQAITKKAVLLVGVGGVGSVAAEVLVRCGIGKIILLDFDSVELSNMNRLFFTPKDVGMTKVEAARRTLSFINPDVELETHNANICEDFDLFLSRIMNGKDSMVERDQEAGQTHLQSRRLNCLGKYPVDLVLSCVDNYAARITISQACNEAGVPWFNSGVSENATSGQVQLCIPGILACFQCAPPYVVATKEDENAIKREGVCAASLPTTMGVTAGILVQNVLKFLLGFGRPSTFLGWESLEDYFTPLRLRPNDQCADSWCCSRQKEVQERGLTLEDYIRRAQEEGKADGPLHKDNPFGICLVDDGDGEDKHQTRGTGPEAMKDRPPICAASLDDLAAKLKSFQA</sequence>
<dbReference type="GO" id="GO:0046872">
    <property type="term" value="F:metal ion binding"/>
    <property type="evidence" value="ECO:0007669"/>
    <property type="project" value="UniProtKB-KW"/>
</dbReference>
<evidence type="ECO:0000256" key="5">
    <source>
        <dbReference type="ARBA" id="ARBA00022786"/>
    </source>
</evidence>
<keyword evidence="3" id="KW-0479">Metal-binding</keyword>
<dbReference type="Pfam" id="PF00899">
    <property type="entry name" value="ThiF"/>
    <property type="match status" value="1"/>
</dbReference>
<feature type="domain" description="THIF-type NAD/FAD binding fold" evidence="9">
    <location>
        <begin position="30"/>
        <end position="299"/>
    </location>
</feature>
<evidence type="ECO:0000256" key="8">
    <source>
        <dbReference type="SAM" id="MobiDB-lite"/>
    </source>
</evidence>
<evidence type="ECO:0000256" key="7">
    <source>
        <dbReference type="ARBA" id="ARBA00022840"/>
    </source>
</evidence>
<dbReference type="SUPFAM" id="SSF69572">
    <property type="entry name" value="Activating enzymes of the ubiquitin-like proteins"/>
    <property type="match status" value="1"/>
</dbReference>
<accession>H9B9R5</accession>
<keyword evidence="4" id="KW-0547">Nucleotide-binding</keyword>
<comment type="similarity">
    <text evidence="1">Belongs to the ubiquitin-activating E1 family. UBA5 subfamily.</text>
</comment>
<dbReference type="VEuPathDB" id="ToxoDB:ETH_00029550"/>
<evidence type="ECO:0000256" key="1">
    <source>
        <dbReference type="ARBA" id="ARBA00005339"/>
    </source>
</evidence>
<evidence type="ECO:0000256" key="3">
    <source>
        <dbReference type="ARBA" id="ARBA00022723"/>
    </source>
</evidence>
<dbReference type="PANTHER" id="PTHR10953:SF9">
    <property type="entry name" value="UBIQUITIN-LIKE MODIFIER-ACTIVATING ENZYME 5"/>
    <property type="match status" value="1"/>
</dbReference>
<evidence type="ECO:0000313" key="10">
    <source>
        <dbReference type="EMBL" id="AET50725.1"/>
    </source>
</evidence>
<feature type="region of interest" description="Disordered" evidence="8">
    <location>
        <begin position="347"/>
        <end position="369"/>
    </location>
</feature>
<reference evidence="10" key="1">
    <citation type="journal article" date="2012" name="BMC Genomics">
        <title>Characterisation of full-length cDNA sequences provides insights into the Eimeria tenella transcriptome.</title>
        <authorList>
            <person name="Amiruddin N."/>
            <person name="Lee X.W."/>
            <person name="Blake D.P."/>
            <person name="Suzuki Y."/>
            <person name="Tay Y.L."/>
            <person name="Lim L.S."/>
            <person name="Tomley F.M."/>
            <person name="Watanabe J."/>
            <person name="Sugimoto C."/>
            <person name="Wan K.L."/>
        </authorList>
    </citation>
    <scope>NUCLEOTIDE SEQUENCE</scope>
    <source>
        <strain evidence="10">Houghton</strain>
    </source>
</reference>
<keyword evidence="6" id="KW-0862">Zinc</keyword>
<dbReference type="Gene3D" id="3.40.50.720">
    <property type="entry name" value="NAD(P)-binding Rossmann-like Domain"/>
    <property type="match status" value="1"/>
</dbReference>